<evidence type="ECO:0000313" key="6">
    <source>
        <dbReference type="Proteomes" id="UP000806528"/>
    </source>
</evidence>
<dbReference type="InterPro" id="IPR020449">
    <property type="entry name" value="Tscrpt_reg_AraC-type_HTH"/>
</dbReference>
<dbReference type="Gene3D" id="1.10.10.60">
    <property type="entry name" value="Homeodomain-like"/>
    <property type="match status" value="1"/>
</dbReference>
<dbReference type="InterPro" id="IPR009057">
    <property type="entry name" value="Homeodomain-like_sf"/>
</dbReference>
<dbReference type="EMBL" id="JADBGI010000016">
    <property type="protein sequence ID" value="MBE3000661.1"/>
    <property type="molecule type" value="Genomic_DNA"/>
</dbReference>
<dbReference type="PROSITE" id="PS01124">
    <property type="entry name" value="HTH_ARAC_FAMILY_2"/>
    <property type="match status" value="1"/>
</dbReference>
<dbReference type="PANTHER" id="PTHR11019">
    <property type="entry name" value="HTH-TYPE TRANSCRIPTIONAL REGULATOR NIMR"/>
    <property type="match status" value="1"/>
</dbReference>
<protein>
    <submittedName>
        <fullName evidence="5">Helix-turn-helix domain-containing protein</fullName>
    </submittedName>
</protein>
<evidence type="ECO:0000256" key="1">
    <source>
        <dbReference type="ARBA" id="ARBA00023015"/>
    </source>
</evidence>
<evidence type="ECO:0000313" key="5">
    <source>
        <dbReference type="EMBL" id="MBE3000661.1"/>
    </source>
</evidence>
<dbReference type="Pfam" id="PF02311">
    <property type="entry name" value="AraC_binding"/>
    <property type="match status" value="1"/>
</dbReference>
<proteinExistence type="predicted"/>
<feature type="domain" description="HTH araC/xylS-type" evidence="4">
    <location>
        <begin position="161"/>
        <end position="258"/>
    </location>
</feature>
<dbReference type="Proteomes" id="UP000806528">
    <property type="component" value="Unassembled WGS sequence"/>
</dbReference>
<dbReference type="InterPro" id="IPR003313">
    <property type="entry name" value="AraC-bd"/>
</dbReference>
<dbReference type="SMART" id="SM00342">
    <property type="entry name" value="HTH_ARAC"/>
    <property type="match status" value="1"/>
</dbReference>
<evidence type="ECO:0000256" key="2">
    <source>
        <dbReference type="ARBA" id="ARBA00023125"/>
    </source>
</evidence>
<keyword evidence="1" id="KW-0805">Transcription regulation</keyword>
<keyword evidence="6" id="KW-1185">Reference proteome</keyword>
<dbReference type="InterPro" id="IPR018060">
    <property type="entry name" value="HTH_AraC"/>
</dbReference>
<dbReference type="Pfam" id="PF12833">
    <property type="entry name" value="HTH_18"/>
    <property type="match status" value="1"/>
</dbReference>
<dbReference type="InterPro" id="IPR037923">
    <property type="entry name" value="HTH-like"/>
</dbReference>
<keyword evidence="2" id="KW-0238">DNA-binding</keyword>
<sequence>MPRTDNRRLPRYTAGEVDVPYAVSGHGEVLELDTVWAEHSHPTHELLWNERGVSSARVGARIWSVTPKLGLWIPAGVPHSGRAPAGTWHRAAQFRVGSAPGPAPEPVAVEMTPLLCLLLERLGTEHLAPEARERTELMVTDVLTPAAGEFFLTLPKAPLLAPIVAALREDPADGTTLRAWAGRLGVSTRTITRAFVGETGLTFSAWSALARVQHAMTLLARGERVDEVAEQVGYSSASAFGTAFRRATGMGPGQFRPR</sequence>
<accession>A0ABR9P9Z0</accession>
<evidence type="ECO:0000256" key="3">
    <source>
        <dbReference type="ARBA" id="ARBA00023163"/>
    </source>
</evidence>
<dbReference type="PRINTS" id="PR00032">
    <property type="entry name" value="HTHARAC"/>
</dbReference>
<gene>
    <name evidence="5" type="ORF">IDM40_18420</name>
</gene>
<dbReference type="SUPFAM" id="SSF46689">
    <property type="entry name" value="Homeodomain-like"/>
    <property type="match status" value="2"/>
</dbReference>
<reference evidence="5 6" key="1">
    <citation type="submission" date="2020-09" db="EMBL/GenBank/DDBJ databases">
        <title>Diversity and distribution of actinomycetes associated with coral in the coast of Hainan.</title>
        <authorList>
            <person name="Li F."/>
        </authorList>
    </citation>
    <scope>NUCLEOTIDE SEQUENCE [LARGE SCALE GENOMIC DNA]</scope>
    <source>
        <strain evidence="5 6">HNM0947</strain>
    </source>
</reference>
<evidence type="ECO:0000259" key="4">
    <source>
        <dbReference type="PROSITE" id="PS01124"/>
    </source>
</evidence>
<keyword evidence="3" id="KW-0804">Transcription</keyword>
<organism evidence="5 6">
    <name type="scientific">Nocardiopsis coralli</name>
    <dbReference type="NCBI Taxonomy" id="2772213"/>
    <lineage>
        <taxon>Bacteria</taxon>
        <taxon>Bacillati</taxon>
        <taxon>Actinomycetota</taxon>
        <taxon>Actinomycetes</taxon>
        <taxon>Streptosporangiales</taxon>
        <taxon>Nocardiopsidaceae</taxon>
        <taxon>Nocardiopsis</taxon>
    </lineage>
</organism>
<dbReference type="PANTHER" id="PTHR11019:SF199">
    <property type="entry name" value="HTH-TYPE TRANSCRIPTIONAL REGULATOR NIMR"/>
    <property type="match status" value="1"/>
</dbReference>
<dbReference type="SUPFAM" id="SSF51215">
    <property type="entry name" value="Regulatory protein AraC"/>
    <property type="match status" value="1"/>
</dbReference>
<name>A0ABR9P9Z0_9ACTN</name>
<dbReference type="RefSeq" id="WP_193123268.1">
    <property type="nucleotide sequence ID" value="NZ_JADBGI010000016.1"/>
</dbReference>
<comment type="caution">
    <text evidence="5">The sequence shown here is derived from an EMBL/GenBank/DDBJ whole genome shotgun (WGS) entry which is preliminary data.</text>
</comment>